<dbReference type="PROSITE" id="PS50943">
    <property type="entry name" value="HTH_CROC1"/>
    <property type="match status" value="1"/>
</dbReference>
<sequence>MHALQQWLITQRQQKGLSQLQLAQRLGQSIGYIEKIEQGDYVLEIIEYLHYCQALDADPSVGITLIDLAISKD</sequence>
<gene>
    <name evidence="2" type="ORF">F945_03397</name>
</gene>
<evidence type="ECO:0000313" key="2">
    <source>
        <dbReference type="EMBL" id="EPF70374.1"/>
    </source>
</evidence>
<dbReference type="SUPFAM" id="SSF47413">
    <property type="entry name" value="lambda repressor-like DNA-binding domains"/>
    <property type="match status" value="1"/>
</dbReference>
<name>S3N7V4_9GAMM</name>
<keyword evidence="3" id="KW-1185">Reference proteome</keyword>
<dbReference type="STRING" id="632955.GCA_000829675_03077"/>
<dbReference type="Proteomes" id="UP000014568">
    <property type="component" value="Unassembled WGS sequence"/>
</dbReference>
<dbReference type="InterPro" id="IPR001387">
    <property type="entry name" value="Cro/C1-type_HTH"/>
</dbReference>
<reference evidence="2 3" key="1">
    <citation type="submission" date="2013-06" db="EMBL/GenBank/DDBJ databases">
        <title>The Genome Sequence of Acinetobacter rudis CIP 110305.</title>
        <authorList>
            <consortium name="The Broad Institute Genome Sequencing Platform"/>
            <consortium name="The Broad Institute Genome Sequencing Center for Infectious Disease"/>
            <person name="Cerqueira G."/>
            <person name="Feldgarden M."/>
            <person name="Courvalin P."/>
            <person name="Perichon B."/>
            <person name="Grillot-Courvalin C."/>
            <person name="Clermont D."/>
            <person name="Rocha E."/>
            <person name="Yoon E.-J."/>
            <person name="Nemec A."/>
            <person name="Young S.K."/>
            <person name="Zeng Q."/>
            <person name="Gargeya S."/>
            <person name="Fitzgerald M."/>
            <person name="Abouelleil A."/>
            <person name="Alvarado L."/>
            <person name="Berlin A.M."/>
            <person name="Chapman S.B."/>
            <person name="Dewar J."/>
            <person name="Goldberg J."/>
            <person name="Griggs A."/>
            <person name="Gujja S."/>
            <person name="Hansen M."/>
            <person name="Howarth C."/>
            <person name="Imamovic A."/>
            <person name="Larimer J."/>
            <person name="McCowan C."/>
            <person name="Murphy C."/>
            <person name="Pearson M."/>
            <person name="Priest M."/>
            <person name="Roberts A."/>
            <person name="Saif S."/>
            <person name="Shea T."/>
            <person name="Sykes S."/>
            <person name="Wortman J."/>
            <person name="Nusbaum C."/>
            <person name="Birren B."/>
        </authorList>
    </citation>
    <scope>NUCLEOTIDE SEQUENCE [LARGE SCALE GENOMIC DNA]</scope>
    <source>
        <strain evidence="2 3">CIP 110305</strain>
    </source>
</reference>
<dbReference type="RefSeq" id="WP_016657760.1">
    <property type="nucleotide sequence ID" value="NZ_KE340355.1"/>
</dbReference>
<dbReference type="Pfam" id="PF13560">
    <property type="entry name" value="HTH_31"/>
    <property type="match status" value="1"/>
</dbReference>
<dbReference type="Gene3D" id="1.10.260.40">
    <property type="entry name" value="lambda repressor-like DNA-binding domains"/>
    <property type="match status" value="1"/>
</dbReference>
<evidence type="ECO:0000313" key="3">
    <source>
        <dbReference type="Proteomes" id="UP000014568"/>
    </source>
</evidence>
<dbReference type="InterPro" id="IPR010982">
    <property type="entry name" value="Lambda_DNA-bd_dom_sf"/>
</dbReference>
<dbReference type="AlphaFoldDB" id="S3N7V4"/>
<dbReference type="PATRIC" id="fig|421052.3.peg.3329"/>
<dbReference type="CDD" id="cd00093">
    <property type="entry name" value="HTH_XRE"/>
    <property type="match status" value="1"/>
</dbReference>
<protein>
    <recommendedName>
        <fullName evidence="1">HTH cro/C1-type domain-containing protein</fullName>
    </recommendedName>
</protein>
<dbReference type="SMART" id="SM00530">
    <property type="entry name" value="HTH_XRE"/>
    <property type="match status" value="1"/>
</dbReference>
<evidence type="ECO:0000259" key="1">
    <source>
        <dbReference type="PROSITE" id="PS50943"/>
    </source>
</evidence>
<dbReference type="eggNOG" id="COG1396">
    <property type="taxonomic scope" value="Bacteria"/>
</dbReference>
<organism evidence="2 3">
    <name type="scientific">Acinetobacter rudis CIP 110305</name>
    <dbReference type="NCBI Taxonomy" id="421052"/>
    <lineage>
        <taxon>Bacteria</taxon>
        <taxon>Pseudomonadati</taxon>
        <taxon>Pseudomonadota</taxon>
        <taxon>Gammaproteobacteria</taxon>
        <taxon>Moraxellales</taxon>
        <taxon>Moraxellaceae</taxon>
        <taxon>Acinetobacter</taxon>
    </lineage>
</organism>
<dbReference type="GO" id="GO:0003677">
    <property type="term" value="F:DNA binding"/>
    <property type="evidence" value="ECO:0007669"/>
    <property type="project" value="InterPro"/>
</dbReference>
<accession>S3N7V4</accession>
<dbReference type="EMBL" id="ATGI01000038">
    <property type="protein sequence ID" value="EPF70374.1"/>
    <property type="molecule type" value="Genomic_DNA"/>
</dbReference>
<comment type="caution">
    <text evidence="2">The sequence shown here is derived from an EMBL/GenBank/DDBJ whole genome shotgun (WGS) entry which is preliminary data.</text>
</comment>
<feature type="domain" description="HTH cro/C1-type" evidence="1">
    <location>
        <begin position="8"/>
        <end position="63"/>
    </location>
</feature>
<proteinExistence type="predicted"/>
<dbReference type="HOGENOM" id="CLU_066192_30_2_6"/>